<comment type="caution">
    <text evidence="1">The sequence shown here is derived from an EMBL/GenBank/DDBJ whole genome shotgun (WGS) entry which is preliminary data.</text>
</comment>
<dbReference type="AlphaFoldDB" id="X0XE34"/>
<accession>X0XE34</accession>
<protein>
    <submittedName>
        <fullName evidence="1">Uncharacterized protein</fullName>
    </submittedName>
</protein>
<name>X0XE34_9ZZZZ</name>
<reference evidence="1" key="1">
    <citation type="journal article" date="2014" name="Front. Microbiol.">
        <title>High frequency of phylogenetically diverse reductive dehalogenase-homologous genes in deep subseafloor sedimentary metagenomes.</title>
        <authorList>
            <person name="Kawai M."/>
            <person name="Futagami T."/>
            <person name="Toyoda A."/>
            <person name="Takaki Y."/>
            <person name="Nishi S."/>
            <person name="Hori S."/>
            <person name="Arai W."/>
            <person name="Tsubouchi T."/>
            <person name="Morono Y."/>
            <person name="Uchiyama I."/>
            <person name="Ito T."/>
            <person name="Fujiyama A."/>
            <person name="Inagaki F."/>
            <person name="Takami H."/>
        </authorList>
    </citation>
    <scope>NUCLEOTIDE SEQUENCE</scope>
    <source>
        <strain evidence="1">Expedition CK06-06</strain>
    </source>
</reference>
<dbReference type="EMBL" id="BARS01030558">
    <property type="protein sequence ID" value="GAG23221.1"/>
    <property type="molecule type" value="Genomic_DNA"/>
</dbReference>
<evidence type="ECO:0000313" key="1">
    <source>
        <dbReference type="EMBL" id="GAG23221.1"/>
    </source>
</evidence>
<organism evidence="1">
    <name type="scientific">marine sediment metagenome</name>
    <dbReference type="NCBI Taxonomy" id="412755"/>
    <lineage>
        <taxon>unclassified sequences</taxon>
        <taxon>metagenomes</taxon>
        <taxon>ecological metagenomes</taxon>
    </lineage>
</organism>
<proteinExistence type="predicted"/>
<gene>
    <name evidence="1" type="ORF">S01H1_47655</name>
</gene>
<sequence length="81" mass="8986">MKNQADYSQYECPYSHVEKECGHELHGPEGFENTFGVWCACGFRGPVFCLDPFELGLETKAAPQEIAEESQANAQLDKGSN</sequence>